<evidence type="ECO:0000259" key="13">
    <source>
        <dbReference type="PROSITE" id="PS50893"/>
    </source>
</evidence>
<dbReference type="InterPro" id="IPR003439">
    <property type="entry name" value="ABC_transporter-like_ATP-bd"/>
</dbReference>
<evidence type="ECO:0000256" key="8">
    <source>
        <dbReference type="ARBA" id="ARBA00022989"/>
    </source>
</evidence>
<evidence type="ECO:0000256" key="9">
    <source>
        <dbReference type="ARBA" id="ARBA00023136"/>
    </source>
</evidence>
<dbReference type="Gene3D" id="3.40.50.300">
    <property type="entry name" value="P-loop containing nucleotide triphosphate hydrolases"/>
    <property type="match status" value="2"/>
</dbReference>
<evidence type="ECO:0000256" key="5">
    <source>
        <dbReference type="ARBA" id="ARBA00022737"/>
    </source>
</evidence>
<organism evidence="15 16">
    <name type="scientific">Pristionchus entomophagus</name>
    <dbReference type="NCBI Taxonomy" id="358040"/>
    <lineage>
        <taxon>Eukaryota</taxon>
        <taxon>Metazoa</taxon>
        <taxon>Ecdysozoa</taxon>
        <taxon>Nematoda</taxon>
        <taxon>Chromadorea</taxon>
        <taxon>Rhabditida</taxon>
        <taxon>Rhabditina</taxon>
        <taxon>Diplogasteromorpha</taxon>
        <taxon>Diplogasteroidea</taxon>
        <taxon>Neodiplogasteridae</taxon>
        <taxon>Pristionchus</taxon>
    </lineage>
</organism>
<dbReference type="InterPro" id="IPR011527">
    <property type="entry name" value="ABC1_TM_dom"/>
</dbReference>
<evidence type="ECO:0000256" key="6">
    <source>
        <dbReference type="ARBA" id="ARBA00022741"/>
    </source>
</evidence>
<evidence type="ECO:0008006" key="17">
    <source>
        <dbReference type="Google" id="ProtNLM"/>
    </source>
</evidence>
<name>A0AAV5THI2_9BILA</name>
<feature type="transmembrane region" description="Helical" evidence="12">
    <location>
        <begin position="648"/>
        <end position="668"/>
    </location>
</feature>
<reference evidence="15" key="1">
    <citation type="submission" date="2023-10" db="EMBL/GenBank/DDBJ databases">
        <title>Genome assembly of Pristionchus species.</title>
        <authorList>
            <person name="Yoshida K."/>
            <person name="Sommer R.J."/>
        </authorList>
    </citation>
    <scope>NUCLEOTIDE SEQUENCE</scope>
    <source>
        <strain evidence="15">RS0144</strain>
    </source>
</reference>
<keyword evidence="5" id="KW-0677">Repeat</keyword>
<gene>
    <name evidence="15" type="ORF">PENTCL1PPCAC_15897</name>
</gene>
<dbReference type="PROSITE" id="PS50929">
    <property type="entry name" value="ABC_TM1F"/>
    <property type="match status" value="2"/>
</dbReference>
<dbReference type="Proteomes" id="UP001432027">
    <property type="component" value="Unassembled WGS sequence"/>
</dbReference>
<feature type="domain" description="ABC transmembrane type-1" evidence="14">
    <location>
        <begin position="417"/>
        <end position="700"/>
    </location>
</feature>
<dbReference type="Pfam" id="PF00664">
    <property type="entry name" value="ABC_membrane"/>
    <property type="match status" value="1"/>
</dbReference>
<evidence type="ECO:0000256" key="1">
    <source>
        <dbReference type="ARBA" id="ARBA00004141"/>
    </source>
</evidence>
<dbReference type="FunFam" id="3.40.50.300:FF:000240">
    <property type="entry name" value="ABC transporter B family member 20"/>
    <property type="match status" value="1"/>
</dbReference>
<dbReference type="GO" id="GO:0140359">
    <property type="term" value="F:ABC-type transporter activity"/>
    <property type="evidence" value="ECO:0007669"/>
    <property type="project" value="InterPro"/>
</dbReference>
<evidence type="ECO:0000256" key="4">
    <source>
        <dbReference type="ARBA" id="ARBA00022692"/>
    </source>
</evidence>
<feature type="transmembrane region" description="Helical" evidence="12">
    <location>
        <begin position="417"/>
        <end position="440"/>
    </location>
</feature>
<evidence type="ECO:0000256" key="2">
    <source>
        <dbReference type="ARBA" id="ARBA00007577"/>
    </source>
</evidence>
<dbReference type="PANTHER" id="PTHR24221:SF617">
    <property type="entry name" value="P-GLYCOPROTEIN RELATED"/>
    <property type="match status" value="1"/>
</dbReference>
<evidence type="ECO:0000256" key="7">
    <source>
        <dbReference type="ARBA" id="ARBA00022840"/>
    </source>
</evidence>
<feature type="non-terminal residue" evidence="15">
    <location>
        <position position="908"/>
    </location>
</feature>
<dbReference type="GO" id="GO:0005524">
    <property type="term" value="F:ATP binding"/>
    <property type="evidence" value="ECO:0007669"/>
    <property type="project" value="UniProtKB-KW"/>
</dbReference>
<keyword evidence="9 12" id="KW-0472">Membrane</keyword>
<comment type="subcellular location">
    <subcellularLocation>
        <location evidence="1">Membrane</location>
        <topology evidence="1">Multi-pass membrane protein</topology>
    </subcellularLocation>
</comment>
<proteinExistence type="inferred from homology"/>
<dbReference type="AlphaFoldDB" id="A0AAV5THI2"/>
<dbReference type="InterPro" id="IPR027417">
    <property type="entry name" value="P-loop_NTPase"/>
</dbReference>
<keyword evidence="7" id="KW-0067">ATP-binding</keyword>
<dbReference type="GO" id="GO:0005737">
    <property type="term" value="C:cytoplasm"/>
    <property type="evidence" value="ECO:0007669"/>
    <property type="project" value="UniProtKB-ARBA"/>
</dbReference>
<dbReference type="PROSITE" id="PS50893">
    <property type="entry name" value="ABC_TRANSPORTER_2"/>
    <property type="match status" value="2"/>
</dbReference>
<comment type="similarity">
    <text evidence="2">Belongs to the ABC transporter superfamily. ABCB family. Multidrug resistance exporter (TC 3.A.1.201) subfamily.</text>
</comment>
<dbReference type="GO" id="GO:0016887">
    <property type="term" value="F:ATP hydrolysis activity"/>
    <property type="evidence" value="ECO:0007669"/>
    <property type="project" value="InterPro"/>
</dbReference>
<feature type="region of interest" description="Disordered" evidence="11">
    <location>
        <begin position="358"/>
        <end position="377"/>
    </location>
</feature>
<evidence type="ECO:0000259" key="14">
    <source>
        <dbReference type="PROSITE" id="PS50929"/>
    </source>
</evidence>
<evidence type="ECO:0000313" key="15">
    <source>
        <dbReference type="EMBL" id="GMS93722.1"/>
    </source>
</evidence>
<keyword evidence="10" id="KW-0325">Glycoprotein</keyword>
<feature type="domain" description="ABC transporter" evidence="13">
    <location>
        <begin position="119"/>
        <end position="353"/>
    </location>
</feature>
<dbReference type="Gene3D" id="1.20.1560.10">
    <property type="entry name" value="ABC transporter type 1, transmembrane domain"/>
    <property type="match status" value="1"/>
</dbReference>
<dbReference type="PROSITE" id="PS00211">
    <property type="entry name" value="ABC_TRANSPORTER_1"/>
    <property type="match status" value="2"/>
</dbReference>
<feature type="domain" description="ABC transmembrane type-1" evidence="14">
    <location>
        <begin position="1"/>
        <end position="83"/>
    </location>
</feature>
<protein>
    <recommendedName>
        <fullName evidence="17">ABC transporter ATP-binding protein</fullName>
    </recommendedName>
</protein>
<keyword evidence="4 12" id="KW-0812">Transmembrane</keyword>
<keyword evidence="16" id="KW-1185">Reference proteome</keyword>
<feature type="compositionally biased region" description="Basic and acidic residues" evidence="11">
    <location>
        <begin position="358"/>
        <end position="370"/>
    </location>
</feature>
<dbReference type="FunFam" id="3.40.50.300:FF:000604">
    <property type="entry name" value="ABC transporter B family member 28"/>
    <property type="match status" value="1"/>
</dbReference>
<dbReference type="GO" id="GO:0016020">
    <property type="term" value="C:membrane"/>
    <property type="evidence" value="ECO:0007669"/>
    <property type="project" value="UniProtKB-SubCell"/>
</dbReference>
<feature type="transmembrane region" description="Helical" evidence="12">
    <location>
        <begin position="452"/>
        <end position="469"/>
    </location>
</feature>
<dbReference type="InterPro" id="IPR036640">
    <property type="entry name" value="ABC1_TM_sf"/>
</dbReference>
<keyword evidence="3" id="KW-0813">Transport</keyword>
<feature type="non-terminal residue" evidence="15">
    <location>
        <position position="1"/>
    </location>
</feature>
<keyword evidence="6" id="KW-0547">Nucleotide-binding</keyword>
<accession>A0AAV5THI2</accession>
<dbReference type="Pfam" id="PF00005">
    <property type="entry name" value="ABC_tran"/>
    <property type="match status" value="2"/>
</dbReference>
<evidence type="ECO:0000256" key="11">
    <source>
        <dbReference type="SAM" id="MobiDB-lite"/>
    </source>
</evidence>
<dbReference type="InterPro" id="IPR017871">
    <property type="entry name" value="ABC_transporter-like_CS"/>
</dbReference>
<dbReference type="SUPFAM" id="SSF90123">
    <property type="entry name" value="ABC transporter transmembrane region"/>
    <property type="match status" value="2"/>
</dbReference>
<comment type="caution">
    <text evidence="15">The sequence shown here is derived from an EMBL/GenBank/DDBJ whole genome shotgun (WGS) entry which is preliminary data.</text>
</comment>
<evidence type="ECO:0000256" key="3">
    <source>
        <dbReference type="ARBA" id="ARBA00022448"/>
    </source>
</evidence>
<feature type="domain" description="ABC transporter" evidence="13">
    <location>
        <begin position="733"/>
        <end position="908"/>
    </location>
</feature>
<dbReference type="EMBL" id="BTSX01000004">
    <property type="protein sequence ID" value="GMS93722.1"/>
    <property type="molecule type" value="Genomic_DNA"/>
</dbReference>
<evidence type="ECO:0000256" key="12">
    <source>
        <dbReference type="SAM" id="Phobius"/>
    </source>
</evidence>
<dbReference type="InterPro" id="IPR039421">
    <property type="entry name" value="Type_1_exporter"/>
</dbReference>
<evidence type="ECO:0000256" key="10">
    <source>
        <dbReference type="ARBA" id="ARBA00023180"/>
    </source>
</evidence>
<dbReference type="SUPFAM" id="SSF52540">
    <property type="entry name" value="P-loop containing nucleoside triphosphate hydrolases"/>
    <property type="match status" value="2"/>
</dbReference>
<dbReference type="PANTHER" id="PTHR24221">
    <property type="entry name" value="ATP-BINDING CASSETTE SUB-FAMILY B"/>
    <property type="match status" value="1"/>
</dbReference>
<evidence type="ECO:0000313" key="16">
    <source>
        <dbReference type="Proteomes" id="UP001432027"/>
    </source>
</evidence>
<dbReference type="SMART" id="SM00382">
    <property type="entry name" value="AAA"/>
    <property type="match status" value="2"/>
</dbReference>
<keyword evidence="8 12" id="KW-1133">Transmembrane helix</keyword>
<dbReference type="InterPro" id="IPR003593">
    <property type="entry name" value="AAA+_ATPase"/>
</dbReference>
<sequence length="908" mass="100278">RYASALESGLSPAVRVAFASGLLESFATFVYFSFNCFGLWCATIAYHEGRVASAGDAFGVVLLALAGTRDFARLGPNLMALMKARIAASKIYETIDFKLSSSANQEEPLLDPTRANLQLEFQNVTFFYPNSSQPVLESLSFVLAPEMSIGLVGKSGCGKSTTIKLITRLLETDYGQILLNGIPMDKYDKKMWRQMIGIVSQESCLFSGSIRENICLGRPFTDQEVEQACRTAFAHDFIVQLDKGYDTMIGSAGVSLSGGQKQRIAIARAIVSNPRLLLLDEATSALDTKSERTVQEALDNASQGRSTIVIAHRLSTIRNVDQVIVMDSGRVVERGDYDELRTKPDGIFARLVTEQEMERRKSRDAHHSEIESDESMDDVNVDDPNLEMITEQITEQSFPSMTGGFLALLSTNKCATFMVLFIGLLRGIASPLFALRFFFIFGTLEDDDYQTLLFWLVVGTMTVGAYNFIMQWLSQPICAYLAERVMNDLRVSCLRSLLLRPMAYFDRQSTSPSACAVLLSQQPPMAMPLLDNRLAIVVDGLFGCLATLVMTFVVFLPGGFVGIFYIVFYIMISVIFEKFFDRANIEVVSADKSGEVALEIFDNVSTIQQLAVERHFQDKYDDIMKEREAPLARKIAYQSIVHATNESIFYFFEFIASALGVYFVFLGYYTPKHLFLAEQLLCLVAFKTFMMSESFKEMVAASSAVKLMFSLMDPNQKTSDTDPPNLFVAEGSVAGSSISFAYPSQPNRKVLNDVTFCANQGRSLALVGPSGGGKSTIVNLLERFYDPNAGQMLLDDTPFTALSPFQLRSNIALVSQEPVLFRGTISDNVRLGVDGVSDEQIRAACDLANAANFILDFPEGYATLVGEKGRSLSGGQKQRIAIARALVRNPKVIVLDEATSALDTQSEK</sequence>